<dbReference type="AlphaFoldDB" id="A0A319D0R5"/>
<dbReference type="Proteomes" id="UP000247810">
    <property type="component" value="Unassembled WGS sequence"/>
</dbReference>
<feature type="region of interest" description="Disordered" evidence="1">
    <location>
        <begin position="1"/>
        <end position="40"/>
    </location>
</feature>
<evidence type="ECO:0000313" key="2">
    <source>
        <dbReference type="EMBL" id="PYH90850.1"/>
    </source>
</evidence>
<accession>A0A319D0R5</accession>
<keyword evidence="3" id="KW-1185">Reference proteome</keyword>
<feature type="compositionally biased region" description="Polar residues" evidence="1">
    <location>
        <begin position="1"/>
        <end position="22"/>
    </location>
</feature>
<protein>
    <submittedName>
        <fullName evidence="2">Uncharacterized protein</fullName>
    </submittedName>
</protein>
<evidence type="ECO:0000313" key="3">
    <source>
        <dbReference type="Proteomes" id="UP000247810"/>
    </source>
</evidence>
<organism evidence="2 3">
    <name type="scientific">Aspergillus ellipticus CBS 707.79</name>
    <dbReference type="NCBI Taxonomy" id="1448320"/>
    <lineage>
        <taxon>Eukaryota</taxon>
        <taxon>Fungi</taxon>
        <taxon>Dikarya</taxon>
        <taxon>Ascomycota</taxon>
        <taxon>Pezizomycotina</taxon>
        <taxon>Eurotiomycetes</taxon>
        <taxon>Eurotiomycetidae</taxon>
        <taxon>Eurotiales</taxon>
        <taxon>Aspergillaceae</taxon>
        <taxon>Aspergillus</taxon>
        <taxon>Aspergillus subgen. Circumdati</taxon>
    </lineage>
</organism>
<dbReference type="EMBL" id="KZ825966">
    <property type="protein sequence ID" value="PYH90850.1"/>
    <property type="molecule type" value="Genomic_DNA"/>
</dbReference>
<gene>
    <name evidence="2" type="ORF">BO71DRAFT_386816</name>
</gene>
<reference evidence="2 3" key="1">
    <citation type="submission" date="2018-02" db="EMBL/GenBank/DDBJ databases">
        <title>The genomes of Aspergillus section Nigri reveals drivers in fungal speciation.</title>
        <authorList>
            <consortium name="DOE Joint Genome Institute"/>
            <person name="Vesth T.C."/>
            <person name="Nybo J."/>
            <person name="Theobald S."/>
            <person name="Brandl J."/>
            <person name="Frisvad J.C."/>
            <person name="Nielsen K.F."/>
            <person name="Lyhne E.K."/>
            <person name="Kogle M.E."/>
            <person name="Kuo A."/>
            <person name="Riley R."/>
            <person name="Clum A."/>
            <person name="Nolan M."/>
            <person name="Lipzen A."/>
            <person name="Salamov A."/>
            <person name="Henrissat B."/>
            <person name="Wiebenga A."/>
            <person name="De vries R.P."/>
            <person name="Grigoriev I.V."/>
            <person name="Mortensen U.H."/>
            <person name="Andersen M.R."/>
            <person name="Baker S.E."/>
        </authorList>
    </citation>
    <scope>NUCLEOTIDE SEQUENCE [LARGE SCALE GENOMIC DNA]</scope>
    <source>
        <strain evidence="2 3">CBS 707.79</strain>
    </source>
</reference>
<name>A0A319D0R5_9EURO</name>
<dbReference type="OrthoDB" id="4501485at2759"/>
<sequence length="76" mass="8078">MSGNQQTSKVANGTSSSLNAGNLSHIPDGSRGGIDRFSQSSVADGPYFAQARIQDRSEHMSRLASQLDAAEQILKK</sequence>
<evidence type="ECO:0000256" key="1">
    <source>
        <dbReference type="SAM" id="MobiDB-lite"/>
    </source>
</evidence>
<dbReference type="VEuPathDB" id="FungiDB:BO71DRAFT_386816"/>
<proteinExistence type="predicted"/>